<dbReference type="Pfam" id="PF01554">
    <property type="entry name" value="MatE"/>
    <property type="match status" value="2"/>
</dbReference>
<dbReference type="InterPro" id="IPR002528">
    <property type="entry name" value="MATE_fam"/>
</dbReference>
<evidence type="ECO:0000256" key="5">
    <source>
        <dbReference type="ARBA" id="ARBA00022989"/>
    </source>
</evidence>
<dbReference type="GO" id="GO:0042910">
    <property type="term" value="F:xenobiotic transmembrane transporter activity"/>
    <property type="evidence" value="ECO:0007669"/>
    <property type="project" value="InterPro"/>
</dbReference>
<keyword evidence="5 7" id="KW-1133">Transmembrane helix</keyword>
<protein>
    <submittedName>
        <fullName evidence="8">MATE family efflux transporter</fullName>
    </submittedName>
</protein>
<feature type="transmembrane region" description="Helical" evidence="7">
    <location>
        <begin position="311"/>
        <end position="332"/>
    </location>
</feature>
<feature type="transmembrane region" description="Helical" evidence="7">
    <location>
        <begin position="86"/>
        <end position="107"/>
    </location>
</feature>
<feature type="transmembrane region" description="Helical" evidence="7">
    <location>
        <begin position="158"/>
        <end position="177"/>
    </location>
</feature>
<feature type="transmembrane region" description="Helical" evidence="7">
    <location>
        <begin position="274"/>
        <end position="291"/>
    </location>
</feature>
<sequence>MNRHGTKTLFQLCYPLFLNGFLSLAVTLADQMIISSYSDAAAAAISIANQVLGVAYDLSGLLAVGGVILVARSLGAGDEARARQIANVAIVANAALSLLIALVLVPAGPLVLSMINTPPEIVGDARVYIHVIAAAMVFNGFLSAAVAVLRAFGHVKAILLLGVFANVLYIGLEYALIHGWGPVPSLGVFGSALATLAVRVTGVLLLVWILARRLQLQRRSGLAARAWAALVRRLFMLSYPSVLDNMAYAFCQLIFVGFIAGLGVSAVLGRSYTLSLTAFLSLIVMTISQGNEVMVGWRVGAGDAAAARARALRSAAIAAVLATALAVVLYLFARPLIGLFTANEEVHASARQLLLLSIFLQPVTALNMVLFNSLKAAGDVLAPVVASQLVMWLVALPLAWVLTRHHGMGVAALWIVFIVEETLKSAYMLHRWLRGRWQPMGLAAAAA</sequence>
<feature type="transmembrane region" description="Helical" evidence="7">
    <location>
        <begin position="189"/>
        <end position="210"/>
    </location>
</feature>
<dbReference type="InterPro" id="IPR047135">
    <property type="entry name" value="YsiQ"/>
</dbReference>
<dbReference type="EMBL" id="JAZIBG010000053">
    <property type="protein sequence ID" value="MEF7617020.1"/>
    <property type="molecule type" value="Genomic_DNA"/>
</dbReference>
<feature type="transmembrane region" description="Helical" evidence="7">
    <location>
        <begin position="380"/>
        <end position="402"/>
    </location>
</feature>
<dbReference type="RefSeq" id="WP_332292674.1">
    <property type="nucleotide sequence ID" value="NZ_JAZIBG010000053.1"/>
</dbReference>
<evidence type="ECO:0000313" key="9">
    <source>
        <dbReference type="Proteomes" id="UP001336250"/>
    </source>
</evidence>
<dbReference type="Proteomes" id="UP001336250">
    <property type="component" value="Unassembled WGS sequence"/>
</dbReference>
<feature type="transmembrane region" description="Helical" evidence="7">
    <location>
        <begin position="12"/>
        <end position="34"/>
    </location>
</feature>
<keyword evidence="9" id="KW-1185">Reference proteome</keyword>
<evidence type="ECO:0000256" key="7">
    <source>
        <dbReference type="SAM" id="Phobius"/>
    </source>
</evidence>
<feature type="transmembrane region" description="Helical" evidence="7">
    <location>
        <begin position="54"/>
        <end position="74"/>
    </location>
</feature>
<evidence type="ECO:0000256" key="4">
    <source>
        <dbReference type="ARBA" id="ARBA00022692"/>
    </source>
</evidence>
<feature type="transmembrane region" description="Helical" evidence="7">
    <location>
        <begin position="127"/>
        <end position="149"/>
    </location>
</feature>
<evidence type="ECO:0000256" key="6">
    <source>
        <dbReference type="ARBA" id="ARBA00023136"/>
    </source>
</evidence>
<evidence type="ECO:0000313" key="8">
    <source>
        <dbReference type="EMBL" id="MEF7617020.1"/>
    </source>
</evidence>
<reference evidence="8 9" key="1">
    <citation type="submission" date="2024-02" db="EMBL/GenBank/DDBJ databases">
        <title>Genome sequence of Aquincola sp. MAHUQ-54.</title>
        <authorList>
            <person name="Huq M.A."/>
        </authorList>
    </citation>
    <scope>NUCLEOTIDE SEQUENCE [LARGE SCALE GENOMIC DNA]</scope>
    <source>
        <strain evidence="8 9">MAHUQ-54</strain>
    </source>
</reference>
<keyword evidence="3" id="KW-1003">Cell membrane</keyword>
<dbReference type="GO" id="GO:0005886">
    <property type="term" value="C:plasma membrane"/>
    <property type="evidence" value="ECO:0007669"/>
    <property type="project" value="UniProtKB-SubCell"/>
</dbReference>
<dbReference type="GO" id="GO:0015297">
    <property type="term" value="F:antiporter activity"/>
    <property type="evidence" value="ECO:0007669"/>
    <property type="project" value="InterPro"/>
</dbReference>
<keyword evidence="4 7" id="KW-0812">Transmembrane</keyword>
<comment type="caution">
    <text evidence="8">The sequence shown here is derived from an EMBL/GenBank/DDBJ whole genome shotgun (WGS) entry which is preliminary data.</text>
</comment>
<dbReference type="InterPro" id="IPR048279">
    <property type="entry name" value="MdtK-like"/>
</dbReference>
<dbReference type="PANTHER" id="PTHR42925:SF2">
    <property type="entry name" value="NA+ DRIVEN MULTIDRUG EFFLUX PUMP"/>
    <property type="match status" value="1"/>
</dbReference>
<gene>
    <name evidence="8" type="ORF">V4F39_24115</name>
</gene>
<feature type="transmembrane region" description="Helical" evidence="7">
    <location>
        <begin position="353"/>
        <end position="374"/>
    </location>
</feature>
<accession>A0AAW9QQZ5</accession>
<dbReference type="NCBIfam" id="TIGR00797">
    <property type="entry name" value="matE"/>
    <property type="match status" value="1"/>
</dbReference>
<keyword evidence="6 7" id="KW-0472">Membrane</keyword>
<evidence type="ECO:0000256" key="2">
    <source>
        <dbReference type="ARBA" id="ARBA00022448"/>
    </source>
</evidence>
<evidence type="ECO:0000256" key="1">
    <source>
        <dbReference type="ARBA" id="ARBA00004429"/>
    </source>
</evidence>
<comment type="subcellular location">
    <subcellularLocation>
        <location evidence="1">Cell inner membrane</location>
        <topology evidence="1">Multi-pass membrane protein</topology>
    </subcellularLocation>
</comment>
<dbReference type="PIRSF" id="PIRSF006603">
    <property type="entry name" value="DinF"/>
    <property type="match status" value="1"/>
</dbReference>
<feature type="transmembrane region" description="Helical" evidence="7">
    <location>
        <begin position="246"/>
        <end position="267"/>
    </location>
</feature>
<dbReference type="PANTHER" id="PTHR42925">
    <property type="entry name" value="MULTIDRUG AND TOXIN EFFLUX PROTEIN MATE FAMILY"/>
    <property type="match status" value="1"/>
</dbReference>
<feature type="transmembrane region" description="Helical" evidence="7">
    <location>
        <begin position="409"/>
        <end position="430"/>
    </location>
</feature>
<name>A0AAW9QQZ5_9BURK</name>
<dbReference type="AlphaFoldDB" id="A0AAW9QQZ5"/>
<proteinExistence type="predicted"/>
<organism evidence="8 9">
    <name type="scientific">Aquincola agrisoli</name>
    <dbReference type="NCBI Taxonomy" id="3119538"/>
    <lineage>
        <taxon>Bacteria</taxon>
        <taxon>Pseudomonadati</taxon>
        <taxon>Pseudomonadota</taxon>
        <taxon>Betaproteobacteria</taxon>
        <taxon>Burkholderiales</taxon>
        <taxon>Sphaerotilaceae</taxon>
        <taxon>Aquincola</taxon>
    </lineage>
</organism>
<keyword evidence="2" id="KW-0813">Transport</keyword>
<evidence type="ECO:0000256" key="3">
    <source>
        <dbReference type="ARBA" id="ARBA00022475"/>
    </source>
</evidence>